<protein>
    <submittedName>
        <fullName evidence="1">Uncharacterized protein</fullName>
    </submittedName>
</protein>
<keyword evidence="2" id="KW-1185">Reference proteome</keyword>
<dbReference type="AlphaFoldDB" id="A0A9W9DCV4"/>
<accession>A0A9W9DCV4</accession>
<evidence type="ECO:0000313" key="2">
    <source>
        <dbReference type="Proteomes" id="UP001140510"/>
    </source>
</evidence>
<gene>
    <name evidence="1" type="ORF">N0V91_000560</name>
</gene>
<evidence type="ECO:0000313" key="1">
    <source>
        <dbReference type="EMBL" id="KAJ4412798.1"/>
    </source>
</evidence>
<comment type="caution">
    <text evidence="1">The sequence shown here is derived from an EMBL/GenBank/DDBJ whole genome shotgun (WGS) entry which is preliminary data.</text>
</comment>
<sequence>MPAARGRQDSTMGDLEDKLAATLARGFDSNGQPREGFYNLTRRMENEEEEQFDVDHTIQDFLANDAYSMLQNRENCYPYVKFESSLLSFLRHLHESATKPDIVQVEEGRISIDGNELSELESRDVINRMWLDV</sequence>
<dbReference type="Proteomes" id="UP001140510">
    <property type="component" value="Unassembled WGS sequence"/>
</dbReference>
<organism evidence="1 2">
    <name type="scientific">Didymella pomorum</name>
    <dbReference type="NCBI Taxonomy" id="749634"/>
    <lineage>
        <taxon>Eukaryota</taxon>
        <taxon>Fungi</taxon>
        <taxon>Dikarya</taxon>
        <taxon>Ascomycota</taxon>
        <taxon>Pezizomycotina</taxon>
        <taxon>Dothideomycetes</taxon>
        <taxon>Pleosporomycetidae</taxon>
        <taxon>Pleosporales</taxon>
        <taxon>Pleosporineae</taxon>
        <taxon>Didymellaceae</taxon>
        <taxon>Didymella</taxon>
    </lineage>
</organism>
<proteinExistence type="predicted"/>
<dbReference type="OrthoDB" id="4149149at2759"/>
<name>A0A9W9DCV4_9PLEO</name>
<reference evidence="1" key="1">
    <citation type="submission" date="2022-10" db="EMBL/GenBank/DDBJ databases">
        <title>Tapping the CABI collections for fungal endophytes: first genome assemblies for Collariella, Neodidymelliopsis, Ascochyta clinopodiicola, Didymella pomorum, Didymosphaeria variabile, Neocosmospora piperis and Neocucurbitaria cava.</title>
        <authorList>
            <person name="Hill R."/>
        </authorList>
    </citation>
    <scope>NUCLEOTIDE SEQUENCE</scope>
    <source>
        <strain evidence="1">IMI 355091</strain>
    </source>
</reference>
<dbReference type="EMBL" id="JAPEVA010000002">
    <property type="protein sequence ID" value="KAJ4412798.1"/>
    <property type="molecule type" value="Genomic_DNA"/>
</dbReference>